<dbReference type="Pfam" id="PF19273">
    <property type="entry name" value="Exportin-5"/>
    <property type="match status" value="1"/>
</dbReference>
<dbReference type="AlphaFoldDB" id="A0A1B6E001"/>
<dbReference type="Gene3D" id="1.25.10.10">
    <property type="entry name" value="Leucine-rich Repeat Variant"/>
    <property type="match status" value="1"/>
</dbReference>
<evidence type="ECO:0000313" key="2">
    <source>
        <dbReference type="EMBL" id="JAS31217.1"/>
    </source>
</evidence>
<dbReference type="GO" id="GO:0042565">
    <property type="term" value="C:RNA nuclear export complex"/>
    <property type="evidence" value="ECO:0007669"/>
    <property type="project" value="TreeGrafter"/>
</dbReference>
<protein>
    <recommendedName>
        <fullName evidence="1">Exportin-5 C-terminal domain-containing protein</fullName>
    </recommendedName>
</protein>
<dbReference type="GO" id="GO:0005049">
    <property type="term" value="F:nuclear export signal receptor activity"/>
    <property type="evidence" value="ECO:0007669"/>
    <property type="project" value="InterPro"/>
</dbReference>
<dbReference type="InterPro" id="IPR045478">
    <property type="entry name" value="Exportin-5_C"/>
</dbReference>
<evidence type="ECO:0000259" key="1">
    <source>
        <dbReference type="Pfam" id="PF19273"/>
    </source>
</evidence>
<feature type="domain" description="Exportin-5 C-terminal" evidence="1">
    <location>
        <begin position="16"/>
        <end position="721"/>
    </location>
</feature>
<gene>
    <name evidence="2" type="ORF">g.27691</name>
</gene>
<sequence>MQLPMLFSIVILKKNLMLFFHRCRMEMLECFRQATLVAPLLTFTYMQEWLTMRIQKSLSEGISDTYCTMQSPAYIEWEALTQVLDSVLSRIVMCTERPTVASGLHLLDLSLALDLKDPLILSTLLSSISALFVFLSMCPPETTTIYLPRVLEKIFAALVFTLPGETKESRSRTVKNVRRHAASLMVKIGQKYPLILLPVFDWIHAIINNLESKLSKMESICLQESLLLISNHFCEYERESAFVGEVLRPVASQWLVISNQAFNNTQQFMAFIGLDKPPVEPSSDDINGKNRSQIMNCVHLLTAVVKRCAWPDDPDRAMRGGFVVGRTDAGHPIYRNPATPHLLPLLPGLLSLMKVFNALWTPEAMAALSEGYSNAHGLCEAELNNFFLRNNSIPDQLDLNKPPHTPLYRMQQFLTYVHDSCYHIIGHAFPSLGRDLHELPGLANSLILTILSNIEYIPDYRLRPMVRVFFKGFVVSCPANCYDSVVVPVLAHFTPCMLQRLSTKWQHIAEQRENGNLDEENTDSQEVLEDMLNRILLREYLDVIKLALFGGSPLELSNTLCSMEEDFQDTKTNTSEVISELGLRLLHCDPSCQAITLTLLSALYWGDSTGSMKAYSLVTPVLRQLVQDNKMTAQLAVHAMTCVLQGLQQHGQHDGNQGSLLLLGTQLYDMLRPAYPELLDLLKKIPEVNHLDLQKLDERVLKEAQKGKVEKAKRDMFKKITTPLHGCNVSQLFRRKVFIRDLPRIDASKRTKNSSLLDNVSFHEESSFINMFKNT</sequence>
<dbReference type="GO" id="GO:0005634">
    <property type="term" value="C:nucleus"/>
    <property type="evidence" value="ECO:0007669"/>
    <property type="project" value="TreeGrafter"/>
</dbReference>
<reference evidence="2" key="1">
    <citation type="submission" date="2015-12" db="EMBL/GenBank/DDBJ databases">
        <title>De novo transcriptome assembly of four potential Pierce s Disease insect vectors from Arizona vineyards.</title>
        <authorList>
            <person name="Tassone E.E."/>
        </authorList>
    </citation>
    <scope>NUCLEOTIDE SEQUENCE</scope>
</reference>
<dbReference type="GO" id="GO:0005737">
    <property type="term" value="C:cytoplasm"/>
    <property type="evidence" value="ECO:0007669"/>
    <property type="project" value="TreeGrafter"/>
</dbReference>
<dbReference type="PANTHER" id="PTHR11223:SF3">
    <property type="entry name" value="EXPORTIN-5"/>
    <property type="match status" value="1"/>
</dbReference>
<accession>A0A1B6E001</accession>
<dbReference type="PANTHER" id="PTHR11223">
    <property type="entry name" value="EXPORTIN 1/5"/>
    <property type="match status" value="1"/>
</dbReference>
<dbReference type="InterPro" id="IPR016024">
    <property type="entry name" value="ARM-type_fold"/>
</dbReference>
<dbReference type="GO" id="GO:0006405">
    <property type="term" value="P:RNA export from nucleus"/>
    <property type="evidence" value="ECO:0007669"/>
    <property type="project" value="TreeGrafter"/>
</dbReference>
<dbReference type="SUPFAM" id="SSF48371">
    <property type="entry name" value="ARM repeat"/>
    <property type="match status" value="1"/>
</dbReference>
<dbReference type="InterPro" id="IPR045065">
    <property type="entry name" value="XPO1/5"/>
</dbReference>
<dbReference type="GO" id="GO:0006611">
    <property type="term" value="P:protein export from nucleus"/>
    <property type="evidence" value="ECO:0007669"/>
    <property type="project" value="InterPro"/>
</dbReference>
<dbReference type="GO" id="GO:0003723">
    <property type="term" value="F:RNA binding"/>
    <property type="evidence" value="ECO:0007669"/>
    <property type="project" value="TreeGrafter"/>
</dbReference>
<proteinExistence type="predicted"/>
<organism evidence="2">
    <name type="scientific">Clastoptera arizonana</name>
    <name type="common">Arizona spittle bug</name>
    <dbReference type="NCBI Taxonomy" id="38151"/>
    <lineage>
        <taxon>Eukaryota</taxon>
        <taxon>Metazoa</taxon>
        <taxon>Ecdysozoa</taxon>
        <taxon>Arthropoda</taxon>
        <taxon>Hexapoda</taxon>
        <taxon>Insecta</taxon>
        <taxon>Pterygota</taxon>
        <taxon>Neoptera</taxon>
        <taxon>Paraneoptera</taxon>
        <taxon>Hemiptera</taxon>
        <taxon>Auchenorrhyncha</taxon>
        <taxon>Cercopoidea</taxon>
        <taxon>Clastopteridae</taxon>
        <taxon>Clastoptera</taxon>
    </lineage>
</organism>
<dbReference type="EMBL" id="GEDC01006081">
    <property type="protein sequence ID" value="JAS31217.1"/>
    <property type="molecule type" value="Transcribed_RNA"/>
</dbReference>
<name>A0A1B6E001_9HEMI</name>
<dbReference type="InterPro" id="IPR011989">
    <property type="entry name" value="ARM-like"/>
</dbReference>